<dbReference type="InterPro" id="IPR019999">
    <property type="entry name" value="Anth_synth_I-like"/>
</dbReference>
<protein>
    <submittedName>
        <fullName evidence="2">Aminodeoxychorismate synthase component I</fullName>
    </submittedName>
</protein>
<organism evidence="2 3">
    <name type="scientific">Georgenia halophila</name>
    <dbReference type="NCBI Taxonomy" id="620889"/>
    <lineage>
        <taxon>Bacteria</taxon>
        <taxon>Bacillati</taxon>
        <taxon>Actinomycetota</taxon>
        <taxon>Actinomycetes</taxon>
        <taxon>Micrococcales</taxon>
        <taxon>Bogoriellaceae</taxon>
        <taxon>Georgenia</taxon>
    </lineage>
</organism>
<dbReference type="InterPro" id="IPR001544">
    <property type="entry name" value="Aminotrans_IV"/>
</dbReference>
<feature type="domain" description="Chorismate-utilising enzyme C-terminal" evidence="1">
    <location>
        <begin position="115"/>
        <end position="373"/>
    </location>
</feature>
<evidence type="ECO:0000259" key="1">
    <source>
        <dbReference type="Pfam" id="PF00425"/>
    </source>
</evidence>
<evidence type="ECO:0000313" key="2">
    <source>
        <dbReference type="EMBL" id="GAA4430587.1"/>
    </source>
</evidence>
<dbReference type="InterPro" id="IPR036038">
    <property type="entry name" value="Aminotransferase-like"/>
</dbReference>
<dbReference type="PANTHER" id="PTHR11236">
    <property type="entry name" value="AMINOBENZOATE/ANTHRANILATE SYNTHASE"/>
    <property type="match status" value="1"/>
</dbReference>
<dbReference type="PANTHER" id="PTHR11236:SF50">
    <property type="entry name" value="AMINODEOXYCHORISMATE SYNTHASE COMPONENT 1"/>
    <property type="match status" value="1"/>
</dbReference>
<gene>
    <name evidence="2" type="primary">pabB</name>
    <name evidence="2" type="ORF">GCM10023169_34150</name>
</gene>
<dbReference type="InterPro" id="IPR015890">
    <property type="entry name" value="Chorismate_C"/>
</dbReference>
<reference evidence="3" key="1">
    <citation type="journal article" date="2019" name="Int. J. Syst. Evol. Microbiol.">
        <title>The Global Catalogue of Microorganisms (GCM) 10K type strain sequencing project: providing services to taxonomists for standard genome sequencing and annotation.</title>
        <authorList>
            <consortium name="The Broad Institute Genomics Platform"/>
            <consortium name="The Broad Institute Genome Sequencing Center for Infectious Disease"/>
            <person name="Wu L."/>
            <person name="Ma J."/>
        </authorList>
    </citation>
    <scope>NUCLEOTIDE SEQUENCE [LARGE SCALE GENOMIC DNA]</scope>
    <source>
        <strain evidence="3">JCM 17810</strain>
    </source>
</reference>
<dbReference type="Pfam" id="PF01063">
    <property type="entry name" value="Aminotran_4"/>
    <property type="match status" value="1"/>
</dbReference>
<dbReference type="NCBIfam" id="TIGR00553">
    <property type="entry name" value="pabB"/>
    <property type="match status" value="1"/>
</dbReference>
<dbReference type="Pfam" id="PF00425">
    <property type="entry name" value="Chorismate_bind"/>
    <property type="match status" value="1"/>
</dbReference>
<accession>A0ABP8LLT7</accession>
<dbReference type="Gene3D" id="3.60.120.10">
    <property type="entry name" value="Anthranilate synthase"/>
    <property type="match status" value="1"/>
</dbReference>
<proteinExistence type="predicted"/>
<dbReference type="Proteomes" id="UP001500622">
    <property type="component" value="Unassembled WGS sequence"/>
</dbReference>
<name>A0ABP8LLT7_9MICO</name>
<evidence type="ECO:0000313" key="3">
    <source>
        <dbReference type="Proteomes" id="UP001500622"/>
    </source>
</evidence>
<dbReference type="SUPFAM" id="SSF56322">
    <property type="entry name" value="ADC synthase"/>
    <property type="match status" value="1"/>
</dbReference>
<dbReference type="Gene3D" id="3.20.10.10">
    <property type="entry name" value="D-amino Acid Aminotransferase, subunit A, domain 2"/>
    <property type="match status" value="1"/>
</dbReference>
<keyword evidence="3" id="KW-1185">Reference proteome</keyword>
<dbReference type="PRINTS" id="PR00095">
    <property type="entry name" value="ANTSNTHASEI"/>
</dbReference>
<dbReference type="RefSeq" id="WP_345217744.1">
    <property type="nucleotide sequence ID" value="NZ_BAABGN010000013.1"/>
</dbReference>
<comment type="caution">
    <text evidence="2">The sequence shown here is derived from an EMBL/GenBank/DDBJ whole genome shotgun (WGS) entry which is preliminary data.</text>
</comment>
<dbReference type="Gene3D" id="3.30.470.10">
    <property type="match status" value="1"/>
</dbReference>
<dbReference type="InterPro" id="IPR043132">
    <property type="entry name" value="BCAT-like_C"/>
</dbReference>
<dbReference type="EMBL" id="BAABGN010000013">
    <property type="protein sequence ID" value="GAA4430587.1"/>
    <property type="molecule type" value="Genomic_DNA"/>
</dbReference>
<dbReference type="InterPro" id="IPR005802">
    <property type="entry name" value="ADC_synth_comp_1"/>
</dbReference>
<sequence>MTPSEPAVVARFDDLRSGQALQFDAFEGEIVARTPEEVLPALAEVERATSDGMWAYGFVAYEAAAGLDDAFPRRDPPSGLPLVWFGLAQHPGDAGGPDAARLPYRAEPWTLEWSEAEHAERVGTVRRAIADGETYQCNLTTRMTSTVTGDLFTFYRDLAARQRGGYNAFLDLGRWVIASASPECFFEWSGGTLASVPMKGTAPRGLSTAADVEARRLLRASGKDRAENVMIVDLIRNDLARVADPDSVRVTDLMAVERYPTVWQLTSTVSGETPPDTTVPDIFRAMFPCGSVTGAPKIRTMELIDELETSPRGVYCGAIGYVAPVGSPTRARFNVAIRTVVVDRSDDSAVYGVGGGITWGSAADDEYREIRAKSRVLDPSGEAVFGLIETFAVTPDGPVNLDRHLDRLQTSAEYFHFRLDRSAVLDRVRAVTGPVPSTCLVRVELARDGTADVRTRDLPPDDGTPVGVVIDTTPVEVSRFVYHKTTIRDAYTDARRRHPAADDVLLVNADGRVTESTIANLAARIDGTWFTPPVEDGCLPGVGRQLLLERGALAERSLSVEDVRTAEELALVSSARGWRPARVMA</sequence>
<dbReference type="InterPro" id="IPR005801">
    <property type="entry name" value="ADC_synthase"/>
</dbReference>
<dbReference type="SUPFAM" id="SSF56752">
    <property type="entry name" value="D-aminoacid aminotransferase-like PLP-dependent enzymes"/>
    <property type="match status" value="1"/>
</dbReference>
<dbReference type="InterPro" id="IPR043131">
    <property type="entry name" value="BCAT-like_N"/>
</dbReference>